<reference evidence="10" key="1">
    <citation type="submission" date="2016-01" db="EMBL/GenBank/DDBJ databases">
        <authorList>
            <person name="Vorgias C.E."/>
        </authorList>
    </citation>
    <scope>NUCLEOTIDE SEQUENCE [LARGE SCALE GENOMIC DNA]</scope>
</reference>
<dbReference type="InterPro" id="IPR015424">
    <property type="entry name" value="PyrdxlP-dep_Trfase"/>
</dbReference>
<feature type="binding site" evidence="8">
    <location>
        <position position="258"/>
    </location>
    <ligand>
        <name>pyridoxal 5'-phosphate</name>
        <dbReference type="ChEBI" id="CHEBI:597326"/>
    </ligand>
</feature>
<feature type="binding site" evidence="8">
    <location>
        <position position="123"/>
    </location>
    <ligand>
        <name>substrate</name>
    </ligand>
</feature>
<dbReference type="EC" id="2.6.1.118" evidence="8"/>
<comment type="function">
    <text evidence="8">Involved in both the arginine and lysine biosynthetic pathways.</text>
</comment>
<dbReference type="Gene3D" id="3.40.640.10">
    <property type="entry name" value="Type I PLP-dependent aspartate aminotransferase-like (Major domain)"/>
    <property type="match status" value="1"/>
</dbReference>
<dbReference type="SUPFAM" id="SSF53383">
    <property type="entry name" value="PLP-dependent transferases"/>
    <property type="match status" value="1"/>
</dbReference>
<gene>
    <name evidence="8" type="primary">lysJ</name>
    <name evidence="9" type="ORF">CHITON_1976</name>
</gene>
<dbReference type="PIRSF" id="PIRSF000521">
    <property type="entry name" value="Transaminase_4ab_Lys_Orn"/>
    <property type="match status" value="1"/>
</dbReference>
<evidence type="ECO:0000256" key="3">
    <source>
        <dbReference type="ARBA" id="ARBA00022605"/>
    </source>
</evidence>
<dbReference type="UniPathway" id="UPA00033">
    <property type="reaction ID" value="UER00038"/>
</dbReference>
<evidence type="ECO:0000256" key="6">
    <source>
        <dbReference type="ARBA" id="ARBA00051379"/>
    </source>
</evidence>
<dbReference type="KEGG" id="tch:CHITON_1976"/>
<dbReference type="NCBIfam" id="NF003087">
    <property type="entry name" value="PRK04013.1"/>
    <property type="match status" value="1"/>
</dbReference>
<dbReference type="GO" id="GO:0042802">
    <property type="term" value="F:identical protein binding"/>
    <property type="evidence" value="ECO:0007669"/>
    <property type="project" value="TreeGrafter"/>
</dbReference>
<keyword evidence="2 8" id="KW-0032">Aminotransferase</keyword>
<keyword evidence="3 8" id="KW-0028">Amino-acid biosynthesis</keyword>
<dbReference type="Proteomes" id="UP000093069">
    <property type="component" value="Chromosome I"/>
</dbReference>
<dbReference type="UniPathway" id="UPA00068"/>
<proteinExistence type="inferred from homology"/>
<dbReference type="AlphaFoldDB" id="A0A170SVT6"/>
<comment type="catalytic activity">
    <reaction evidence="8">
        <text>[amino-group carrier protein]-C-terminal-gamma-(L-ornithyl)-L-glutamate + 2-oxoglutarate = [amino-group carrier protein]-C-terminal-gamma-(L-glutamyl-5-semialdehyde)-L-glutamate + L-glutamate</text>
        <dbReference type="Rhea" id="RHEA:52672"/>
        <dbReference type="Rhea" id="RHEA-COMP:13327"/>
        <dbReference type="Rhea" id="RHEA-COMP:13328"/>
        <dbReference type="ChEBI" id="CHEBI:16810"/>
        <dbReference type="ChEBI" id="CHEBI:29985"/>
        <dbReference type="ChEBI" id="CHEBI:136761"/>
        <dbReference type="ChEBI" id="CHEBI:136763"/>
        <dbReference type="EC" id="2.6.1.124"/>
    </reaction>
</comment>
<dbReference type="GO" id="GO:0042450">
    <property type="term" value="P:L-arginine biosynthetic process via ornithine"/>
    <property type="evidence" value="ECO:0007669"/>
    <property type="project" value="UniProtKB-UniRule"/>
</dbReference>
<dbReference type="InterPro" id="IPR015421">
    <property type="entry name" value="PyrdxlP-dep_Trfase_major"/>
</dbReference>
<evidence type="ECO:0000256" key="2">
    <source>
        <dbReference type="ARBA" id="ARBA00022576"/>
    </source>
</evidence>
<dbReference type="InterPro" id="IPR005814">
    <property type="entry name" value="Aminotrans_3"/>
</dbReference>
<keyword evidence="5 8" id="KW-0663">Pyridoxal phosphate</keyword>
<comment type="similarity">
    <text evidence="8">Belongs to the class-III pyridoxal-phosphate-dependent aminotransferase family. LysJ subfamily.</text>
</comment>
<keyword evidence="4 8" id="KW-0808">Transferase</keyword>
<dbReference type="GO" id="GO:0005737">
    <property type="term" value="C:cytoplasm"/>
    <property type="evidence" value="ECO:0007669"/>
    <property type="project" value="UniProtKB-SubCell"/>
</dbReference>
<dbReference type="GO" id="GO:0018111">
    <property type="term" value="F:methionine racemase activity"/>
    <property type="evidence" value="ECO:0007669"/>
    <property type="project" value="UniProtKB-EC"/>
</dbReference>
<keyword evidence="8" id="KW-0055">Arginine biosynthesis</keyword>
<dbReference type="InterPro" id="IPR037537">
    <property type="entry name" value="LysJ"/>
</dbReference>
<dbReference type="Pfam" id="PF00202">
    <property type="entry name" value="Aminotran_3"/>
    <property type="match status" value="1"/>
</dbReference>
<keyword evidence="1 8" id="KW-0963">Cytoplasm</keyword>
<comment type="catalytic activity">
    <reaction evidence="8">
        <text>[amino-group carrier protein]-C-terminal-gamma-(L-lysyl)-L-glutamate + 2-oxoglutarate = [amino-group carrier protein]-C-terminal-N-(1-carboxy-5-oxopentan-1-yl)-L-glutamine + L-glutamate</text>
        <dbReference type="Rhea" id="RHEA:41952"/>
        <dbReference type="Rhea" id="RHEA-COMP:9714"/>
        <dbReference type="Rhea" id="RHEA-COMP:9715"/>
        <dbReference type="ChEBI" id="CHEBI:16810"/>
        <dbReference type="ChEBI" id="CHEBI:29985"/>
        <dbReference type="ChEBI" id="CHEBI:78501"/>
        <dbReference type="ChEBI" id="CHEBI:78526"/>
        <dbReference type="EC" id="2.6.1.118"/>
    </reaction>
</comment>
<dbReference type="HAMAP" id="MF_02084">
    <property type="entry name" value="LysJ_aminotrans_3"/>
    <property type="match status" value="1"/>
</dbReference>
<feature type="binding site" evidence="8">
    <location>
        <begin position="93"/>
        <end position="94"/>
    </location>
    <ligand>
        <name>pyridoxal 5'-phosphate</name>
        <dbReference type="ChEBI" id="CHEBI:597326"/>
    </ligand>
</feature>
<keyword evidence="8" id="KW-0457">Lysine biosynthesis</keyword>
<name>A0A170SVT6_9EURY</name>
<dbReference type="GO" id="GO:0008483">
    <property type="term" value="F:transaminase activity"/>
    <property type="evidence" value="ECO:0007669"/>
    <property type="project" value="UniProtKB-UniRule"/>
</dbReference>
<sequence>MREMSLYRKRLRVVRGEGVYVWDSQGKKYLDLIAGIGVNVLGHNHPEWVSAIKEQLEKLVVAGPMFEHEERDEMLEELSHFVNYEYVYMGNSGTEAVEAAIKFARLYTGRKEIIAMTNAFHGRTMGALSATWKPKYRQGFEPLVPGFKHIPFNNVEAAKEAITKETAAVIFEPIQGEAGIIPAKEEFVETLRDLTEDVGALLIADEVQSGLRTGKFLAIEHYKVEPDIVTMGKGIGNGIPVSLTMTNFDVERGKHGSTFGGNPLACKAVATTLRILRKENLIEKAEEKFIEVKAKDVVMTRGKGLMIGIVMRKPVGRFVEELQNRGYLVHTAGQRVIRLLPPLIISKEQMNKVKSAIEGVINDLSGGEG</sequence>
<comment type="catalytic activity">
    <reaction evidence="6">
        <text>L-leucine = D-leucine</text>
        <dbReference type="Rhea" id="RHEA:59396"/>
        <dbReference type="ChEBI" id="CHEBI:57427"/>
        <dbReference type="ChEBI" id="CHEBI:143079"/>
    </reaction>
</comment>
<comment type="cofactor">
    <cofactor evidence="8">
        <name>pyridoxal 5'-phosphate</name>
        <dbReference type="ChEBI" id="CHEBI:597326"/>
    </cofactor>
    <text evidence="8">Binds 1 pyridoxal phosphate per subunit.</text>
</comment>
<evidence type="ECO:0000313" key="10">
    <source>
        <dbReference type="Proteomes" id="UP000093069"/>
    </source>
</evidence>
<evidence type="ECO:0000256" key="8">
    <source>
        <dbReference type="HAMAP-Rule" id="MF_02084"/>
    </source>
</evidence>
<comment type="catalytic activity">
    <reaction evidence="7">
        <text>L-methionine = D-methionine</text>
        <dbReference type="Rhea" id="RHEA:12492"/>
        <dbReference type="ChEBI" id="CHEBI:57844"/>
        <dbReference type="ChEBI" id="CHEBI:57932"/>
        <dbReference type="EC" id="5.1.1.2"/>
    </reaction>
</comment>
<dbReference type="GO" id="GO:0019878">
    <property type="term" value="P:lysine biosynthetic process via aminoadipic acid"/>
    <property type="evidence" value="ECO:0007669"/>
    <property type="project" value="UniProtKB-UniRule"/>
</dbReference>
<dbReference type="STRING" id="54262.CHITON_1976"/>
<dbReference type="PANTHER" id="PTHR11986">
    <property type="entry name" value="AMINOTRANSFERASE CLASS III"/>
    <property type="match status" value="1"/>
</dbReference>
<evidence type="ECO:0000313" key="9">
    <source>
        <dbReference type="EMBL" id="CUX78755.1"/>
    </source>
</evidence>
<organism evidence="9 10">
    <name type="scientific">Thermococcus chitonophagus</name>
    <dbReference type="NCBI Taxonomy" id="54262"/>
    <lineage>
        <taxon>Archaea</taxon>
        <taxon>Methanobacteriati</taxon>
        <taxon>Methanobacteriota</taxon>
        <taxon>Thermococci</taxon>
        <taxon>Thermococcales</taxon>
        <taxon>Thermococcaceae</taxon>
        <taxon>Thermococcus</taxon>
    </lineage>
</organism>
<protein>
    <recommendedName>
        <fullName evidence="8">Putative [LysW]-aminoadipate semialdehyde/glutamate semialdehyde transaminase</fullName>
        <ecNumber evidence="8">2.6.1.118</ecNumber>
        <ecNumber evidence="8">2.6.1.124</ecNumber>
    </recommendedName>
</protein>
<dbReference type="NCBIfam" id="TIGR00707">
    <property type="entry name" value="argD"/>
    <property type="match status" value="1"/>
</dbReference>
<dbReference type="InterPro" id="IPR015422">
    <property type="entry name" value="PyrdxlP-dep_Trfase_small"/>
</dbReference>
<feature type="binding site" evidence="8">
    <location>
        <position position="257"/>
    </location>
    <ligand>
        <name>substrate</name>
    </ligand>
</feature>
<dbReference type="Gene3D" id="3.90.1150.10">
    <property type="entry name" value="Aspartate Aminotransferase, domain 1"/>
    <property type="match status" value="1"/>
</dbReference>
<dbReference type="EMBL" id="LN999010">
    <property type="protein sequence ID" value="CUX78755.1"/>
    <property type="molecule type" value="Genomic_DNA"/>
</dbReference>
<feature type="binding site" evidence="8">
    <location>
        <begin position="205"/>
        <end position="208"/>
    </location>
    <ligand>
        <name>pyridoxal 5'-phosphate</name>
        <dbReference type="ChEBI" id="CHEBI:597326"/>
    </ligand>
</feature>
<dbReference type="InterPro" id="IPR049704">
    <property type="entry name" value="Aminotrans_3_PPA_site"/>
</dbReference>
<comment type="subunit">
    <text evidence="8">Homodimer.</text>
</comment>
<dbReference type="InterPro" id="IPR004636">
    <property type="entry name" value="AcOrn/SuccOrn_fam"/>
</dbReference>
<feature type="modified residue" description="N6-(pyridoxal phosphate)lysine" evidence="8">
    <location>
        <position position="233"/>
    </location>
</feature>
<evidence type="ECO:0000256" key="7">
    <source>
        <dbReference type="ARBA" id="ARBA00052009"/>
    </source>
</evidence>
<dbReference type="CDD" id="cd00610">
    <property type="entry name" value="OAT_like"/>
    <property type="match status" value="1"/>
</dbReference>
<accession>A0A170SVT6</accession>
<dbReference type="FunFam" id="3.40.640.10:FF:000004">
    <property type="entry name" value="Acetylornithine aminotransferase"/>
    <property type="match status" value="1"/>
</dbReference>
<dbReference type="PANTHER" id="PTHR11986:SF79">
    <property type="entry name" value="ACETYLORNITHINE AMINOTRANSFERASE, MITOCHONDRIAL"/>
    <property type="match status" value="1"/>
</dbReference>
<evidence type="ECO:0000256" key="5">
    <source>
        <dbReference type="ARBA" id="ARBA00022898"/>
    </source>
</evidence>
<comment type="subcellular location">
    <subcellularLocation>
        <location evidence="8">Cytoplasm</location>
    </subcellularLocation>
</comment>
<dbReference type="InterPro" id="IPR050103">
    <property type="entry name" value="Class-III_PLP-dep_AT"/>
</dbReference>
<evidence type="ECO:0000256" key="1">
    <source>
        <dbReference type="ARBA" id="ARBA00022490"/>
    </source>
</evidence>
<feature type="binding site" evidence="8">
    <location>
        <position position="120"/>
    </location>
    <ligand>
        <name>pyridoxal 5'-phosphate</name>
        <dbReference type="ChEBI" id="CHEBI:597326"/>
    </ligand>
</feature>
<dbReference type="EC" id="2.6.1.124" evidence="8"/>
<dbReference type="GO" id="GO:0030170">
    <property type="term" value="F:pyridoxal phosphate binding"/>
    <property type="evidence" value="ECO:0007669"/>
    <property type="project" value="InterPro"/>
</dbReference>
<comment type="pathway">
    <text evidence="8">Amino-acid biosynthesis; L-lysine biosynthesis via AAA pathway; L-lysine from L-alpha-aminoadipate (Thermus route): step 4/5.</text>
</comment>
<comment type="pathway">
    <text evidence="8">Amino-acid biosynthesis; L-arginine biosynthesis.</text>
</comment>
<dbReference type="PROSITE" id="PS00600">
    <property type="entry name" value="AA_TRANSFER_CLASS_3"/>
    <property type="match status" value="1"/>
</dbReference>
<evidence type="ECO:0000256" key="4">
    <source>
        <dbReference type="ARBA" id="ARBA00022679"/>
    </source>
</evidence>